<accession>A0ABR3GVQ7</accession>
<dbReference type="Pfam" id="PF00153">
    <property type="entry name" value="Mito_carr"/>
    <property type="match status" value="3"/>
</dbReference>
<dbReference type="Proteomes" id="UP001447188">
    <property type="component" value="Unassembled WGS sequence"/>
</dbReference>
<gene>
    <name evidence="13" type="ORF">Q9L58_000999</name>
</gene>
<dbReference type="InterPro" id="IPR023395">
    <property type="entry name" value="MCP_dom_sf"/>
</dbReference>
<evidence type="ECO:0000313" key="13">
    <source>
        <dbReference type="EMBL" id="KAL0639908.1"/>
    </source>
</evidence>
<feature type="repeat" description="Solcar" evidence="9">
    <location>
        <begin position="191"/>
        <end position="300"/>
    </location>
</feature>
<evidence type="ECO:0000256" key="4">
    <source>
        <dbReference type="ARBA" id="ARBA00022692"/>
    </source>
</evidence>
<reference evidence="13 14" key="1">
    <citation type="submission" date="2024-02" db="EMBL/GenBank/DDBJ databases">
        <title>Discinaceae phylogenomics.</title>
        <authorList>
            <person name="Dirks A.C."/>
            <person name="James T.Y."/>
        </authorList>
    </citation>
    <scope>NUCLEOTIDE SEQUENCE [LARGE SCALE GENOMIC DNA]</scope>
    <source>
        <strain evidence="13 14">ACD0624</strain>
    </source>
</reference>
<keyword evidence="6" id="KW-0999">Mitochondrion inner membrane</keyword>
<feature type="repeat" description="Solcar" evidence="9">
    <location>
        <begin position="86"/>
        <end position="181"/>
    </location>
</feature>
<dbReference type="PANTHER" id="PTHR45667">
    <property type="entry name" value="S-ADENOSYLMETHIONINE MITOCHONDRIAL CARRIER PROTEIN"/>
    <property type="match status" value="1"/>
</dbReference>
<dbReference type="Gene3D" id="1.50.40.10">
    <property type="entry name" value="Mitochondrial carrier domain"/>
    <property type="match status" value="2"/>
</dbReference>
<evidence type="ECO:0000256" key="7">
    <source>
        <dbReference type="ARBA" id="ARBA00022989"/>
    </source>
</evidence>
<keyword evidence="7 12" id="KW-1133">Transmembrane helix</keyword>
<keyword evidence="8 9" id="KW-0472">Membrane</keyword>
<proteinExistence type="inferred from homology"/>
<comment type="caution">
    <text evidence="13">The sequence shown here is derived from an EMBL/GenBank/DDBJ whole genome shotgun (WGS) entry which is preliminary data.</text>
</comment>
<evidence type="ECO:0000256" key="8">
    <source>
        <dbReference type="ARBA" id="ARBA00023136"/>
    </source>
</evidence>
<evidence type="ECO:0000256" key="5">
    <source>
        <dbReference type="ARBA" id="ARBA00022737"/>
    </source>
</evidence>
<name>A0ABR3GVQ7_9PEZI</name>
<evidence type="ECO:0000256" key="6">
    <source>
        <dbReference type="ARBA" id="ARBA00022792"/>
    </source>
</evidence>
<keyword evidence="6" id="KW-0496">Mitochondrion</keyword>
<dbReference type="EMBL" id="JBBBZM010000007">
    <property type="protein sequence ID" value="KAL0639908.1"/>
    <property type="molecule type" value="Genomic_DNA"/>
</dbReference>
<organism evidence="13 14">
    <name type="scientific">Discina gigas</name>
    <dbReference type="NCBI Taxonomy" id="1032678"/>
    <lineage>
        <taxon>Eukaryota</taxon>
        <taxon>Fungi</taxon>
        <taxon>Dikarya</taxon>
        <taxon>Ascomycota</taxon>
        <taxon>Pezizomycotina</taxon>
        <taxon>Pezizomycetes</taxon>
        <taxon>Pezizales</taxon>
        <taxon>Discinaceae</taxon>
        <taxon>Discina</taxon>
    </lineage>
</organism>
<evidence type="ECO:0000256" key="3">
    <source>
        <dbReference type="ARBA" id="ARBA00022448"/>
    </source>
</evidence>
<feature type="repeat" description="Solcar" evidence="9">
    <location>
        <begin position="1"/>
        <end position="83"/>
    </location>
</feature>
<comment type="subcellular location">
    <subcellularLocation>
        <location evidence="1">Membrane</location>
        <topology evidence="1">Multi-pass membrane protein</topology>
    </subcellularLocation>
</comment>
<feature type="region of interest" description="Disordered" evidence="11">
    <location>
        <begin position="226"/>
        <end position="247"/>
    </location>
</feature>
<protein>
    <recommendedName>
        <fullName evidence="15">Mitochondrial carrier</fullName>
    </recommendedName>
</protein>
<keyword evidence="3 10" id="KW-0813">Transport</keyword>
<sequence length="314" mass="33201">MSGTDTLLAGAIAAFTVDLLIYPLDTLKTRLQKASPGTAEARGIFWKNPQLYKGLYQGVGSVVIATAPAAGIFFTVYEFLLSHTGSAVVSSSLAEVCSCAIITPAEVIKQNAQVLSARAPHPHGRTIGSVNASLVIGSSSLQALRRIPKMAHLWRGYTVLVGRNLPFTAMQFPVFEALKKWLLDRDSGPLRTGMSAGVSAGAAGCVAAVVTTPVDVVKTKVMLSAGQRGSGSGAGGRERNAKGVKRWPLHQERKSALTVAKDVVREEGWRGLMRGGALRGGWTAVGSGLYLGSYEAAKVWLREGREEAQKSIAI</sequence>
<keyword evidence="14" id="KW-1185">Reference proteome</keyword>
<evidence type="ECO:0000256" key="2">
    <source>
        <dbReference type="ARBA" id="ARBA00006375"/>
    </source>
</evidence>
<dbReference type="SUPFAM" id="SSF103506">
    <property type="entry name" value="Mitochondrial carrier"/>
    <property type="match status" value="1"/>
</dbReference>
<evidence type="ECO:0000313" key="14">
    <source>
        <dbReference type="Proteomes" id="UP001447188"/>
    </source>
</evidence>
<feature type="transmembrane region" description="Helical" evidence="12">
    <location>
        <begin position="6"/>
        <end position="24"/>
    </location>
</feature>
<evidence type="ECO:0000256" key="10">
    <source>
        <dbReference type="RuleBase" id="RU000488"/>
    </source>
</evidence>
<evidence type="ECO:0000256" key="11">
    <source>
        <dbReference type="SAM" id="MobiDB-lite"/>
    </source>
</evidence>
<dbReference type="InterPro" id="IPR018108">
    <property type="entry name" value="MCP_transmembrane"/>
</dbReference>
<dbReference type="PROSITE" id="PS50920">
    <property type="entry name" value="SOLCAR"/>
    <property type="match status" value="3"/>
</dbReference>
<comment type="similarity">
    <text evidence="2 10">Belongs to the mitochondrial carrier (TC 2.A.29) family.</text>
</comment>
<evidence type="ECO:0008006" key="15">
    <source>
        <dbReference type="Google" id="ProtNLM"/>
    </source>
</evidence>
<feature type="transmembrane region" description="Helical" evidence="12">
    <location>
        <begin position="55"/>
        <end position="77"/>
    </location>
</feature>
<evidence type="ECO:0000256" key="9">
    <source>
        <dbReference type="PROSITE-ProRule" id="PRU00282"/>
    </source>
</evidence>
<keyword evidence="4 9" id="KW-0812">Transmembrane</keyword>
<evidence type="ECO:0000256" key="1">
    <source>
        <dbReference type="ARBA" id="ARBA00004141"/>
    </source>
</evidence>
<evidence type="ECO:0000256" key="12">
    <source>
        <dbReference type="SAM" id="Phobius"/>
    </source>
</evidence>
<keyword evidence="5" id="KW-0677">Repeat</keyword>